<protein>
    <recommendedName>
        <fullName evidence="1">non-specific serine/threonine protein kinase</fullName>
        <ecNumber evidence="1">2.7.11.1</ecNumber>
    </recommendedName>
</protein>
<evidence type="ECO:0000313" key="21">
    <source>
        <dbReference type="EMBL" id="GFG35828.1"/>
    </source>
</evidence>
<dbReference type="Gene3D" id="1.10.510.10">
    <property type="entry name" value="Transferase(Phosphotransferase) domain 1"/>
    <property type="match status" value="1"/>
</dbReference>
<dbReference type="SMART" id="SM00220">
    <property type="entry name" value="S_TKc"/>
    <property type="match status" value="1"/>
</dbReference>
<dbReference type="CDD" id="cd20814">
    <property type="entry name" value="CRIK"/>
    <property type="match status" value="1"/>
</dbReference>
<dbReference type="InterPro" id="IPR011993">
    <property type="entry name" value="PH-like_dom_sf"/>
</dbReference>
<dbReference type="EMBL" id="BLKM01000586">
    <property type="protein sequence ID" value="GFG35828.1"/>
    <property type="molecule type" value="Genomic_DNA"/>
</dbReference>
<dbReference type="FunFam" id="1.10.510.10:FF:000751">
    <property type="entry name" value="Non-specific serine/threonine protein kinase"/>
    <property type="match status" value="1"/>
</dbReference>
<keyword evidence="8" id="KW-0418">Kinase</keyword>
<feature type="domain" description="Protein kinase" evidence="17">
    <location>
        <begin position="1"/>
        <end position="229"/>
    </location>
</feature>
<dbReference type="GO" id="GO:0031032">
    <property type="term" value="P:actomyosin structure organization"/>
    <property type="evidence" value="ECO:0007669"/>
    <property type="project" value="TreeGrafter"/>
</dbReference>
<dbReference type="PROSITE" id="PS50081">
    <property type="entry name" value="ZF_DAG_PE_2"/>
    <property type="match status" value="1"/>
</dbReference>
<gene>
    <name evidence="21" type="ORF">Cfor_07248</name>
</gene>
<evidence type="ECO:0000256" key="3">
    <source>
        <dbReference type="ARBA" id="ARBA00022553"/>
    </source>
</evidence>
<keyword evidence="4" id="KW-0808">Transferase</keyword>
<dbReference type="SMART" id="SM00036">
    <property type="entry name" value="CNH"/>
    <property type="match status" value="1"/>
</dbReference>
<dbReference type="Pfam" id="PF00069">
    <property type="entry name" value="Pkinase"/>
    <property type="match status" value="1"/>
</dbReference>
<dbReference type="InterPro" id="IPR001849">
    <property type="entry name" value="PH_domain"/>
</dbReference>
<dbReference type="PROSITE" id="PS51285">
    <property type="entry name" value="AGC_KINASE_CTER"/>
    <property type="match status" value="1"/>
</dbReference>
<keyword evidence="3" id="KW-0597">Phosphoprotein</keyword>
<dbReference type="Gene3D" id="2.30.29.30">
    <property type="entry name" value="Pleckstrin-homology domain (PH domain)/Phosphotyrosine-binding domain (PTB)"/>
    <property type="match status" value="1"/>
</dbReference>
<dbReference type="InterPro" id="IPR000961">
    <property type="entry name" value="AGC-kinase_C"/>
</dbReference>
<dbReference type="InParanoid" id="A0A6L2PZ38"/>
<evidence type="ECO:0000256" key="13">
    <source>
        <dbReference type="ARBA" id="ARBA00048679"/>
    </source>
</evidence>
<proteinExistence type="predicted"/>
<feature type="coiled-coil region" evidence="14">
    <location>
        <begin position="414"/>
        <end position="1123"/>
    </location>
</feature>
<comment type="catalytic activity">
    <reaction evidence="12">
        <text>L-threonyl-[protein] + ATP = O-phospho-L-threonyl-[protein] + ADP + H(+)</text>
        <dbReference type="Rhea" id="RHEA:46608"/>
        <dbReference type="Rhea" id="RHEA-COMP:11060"/>
        <dbReference type="Rhea" id="RHEA-COMP:11605"/>
        <dbReference type="ChEBI" id="CHEBI:15378"/>
        <dbReference type="ChEBI" id="CHEBI:30013"/>
        <dbReference type="ChEBI" id="CHEBI:30616"/>
        <dbReference type="ChEBI" id="CHEBI:61977"/>
        <dbReference type="ChEBI" id="CHEBI:456216"/>
        <dbReference type="EC" id="2.7.11.1"/>
    </reaction>
</comment>
<evidence type="ECO:0000259" key="16">
    <source>
        <dbReference type="PROSITE" id="PS50003"/>
    </source>
</evidence>
<keyword evidence="6" id="KW-0547">Nucleotide-binding</keyword>
<dbReference type="InterPro" id="IPR050839">
    <property type="entry name" value="Rho-assoc_Ser/Thr_Kinase"/>
</dbReference>
<feature type="compositionally biased region" description="Polar residues" evidence="15">
    <location>
        <begin position="1146"/>
        <end position="1160"/>
    </location>
</feature>
<dbReference type="EC" id="2.7.11.1" evidence="1"/>
<feature type="region of interest" description="Disordered" evidence="15">
    <location>
        <begin position="1145"/>
        <end position="1167"/>
    </location>
</feature>
<evidence type="ECO:0000256" key="9">
    <source>
        <dbReference type="ARBA" id="ARBA00022833"/>
    </source>
</evidence>
<dbReference type="Gene3D" id="1.10.287.1490">
    <property type="match status" value="1"/>
</dbReference>
<dbReference type="SMART" id="SM00109">
    <property type="entry name" value="C1"/>
    <property type="match status" value="1"/>
</dbReference>
<feature type="coiled-coil region" evidence="14">
    <location>
        <begin position="311"/>
        <end position="387"/>
    </location>
</feature>
<evidence type="ECO:0000256" key="2">
    <source>
        <dbReference type="ARBA" id="ARBA00022527"/>
    </source>
</evidence>
<dbReference type="Pfam" id="PF25346">
    <property type="entry name" value="PH_MRCK"/>
    <property type="match status" value="1"/>
</dbReference>
<keyword evidence="10" id="KW-0067">ATP-binding</keyword>
<dbReference type="SMART" id="SM00133">
    <property type="entry name" value="S_TK_X"/>
    <property type="match status" value="1"/>
</dbReference>
<evidence type="ECO:0000256" key="6">
    <source>
        <dbReference type="ARBA" id="ARBA00022741"/>
    </source>
</evidence>
<dbReference type="SUPFAM" id="SSF57889">
    <property type="entry name" value="Cysteine-rich domain"/>
    <property type="match status" value="1"/>
</dbReference>
<reference evidence="22" key="1">
    <citation type="submission" date="2020-01" db="EMBL/GenBank/DDBJ databases">
        <title>Draft genome sequence of the Termite Coptotermes fromosanus.</title>
        <authorList>
            <person name="Itakura S."/>
            <person name="Yosikawa Y."/>
            <person name="Umezawa K."/>
        </authorList>
    </citation>
    <scope>NUCLEOTIDE SEQUENCE [LARGE SCALE GENOMIC DNA]</scope>
</reference>
<dbReference type="GO" id="GO:0005856">
    <property type="term" value="C:cytoskeleton"/>
    <property type="evidence" value="ECO:0007669"/>
    <property type="project" value="TreeGrafter"/>
</dbReference>
<feature type="non-terminal residue" evidence="21">
    <location>
        <position position="1"/>
    </location>
</feature>
<keyword evidence="11 14" id="KW-0175">Coiled coil</keyword>
<dbReference type="GO" id="GO:0005737">
    <property type="term" value="C:cytoplasm"/>
    <property type="evidence" value="ECO:0007669"/>
    <property type="project" value="TreeGrafter"/>
</dbReference>
<keyword evidence="9" id="KW-0862">Zinc</keyword>
<keyword evidence="5" id="KW-0479">Metal-binding</keyword>
<evidence type="ECO:0000256" key="11">
    <source>
        <dbReference type="ARBA" id="ARBA00023054"/>
    </source>
</evidence>
<evidence type="ECO:0000259" key="19">
    <source>
        <dbReference type="PROSITE" id="PS50219"/>
    </source>
</evidence>
<organism evidence="21 22">
    <name type="scientific">Coptotermes formosanus</name>
    <name type="common">Formosan subterranean termite</name>
    <dbReference type="NCBI Taxonomy" id="36987"/>
    <lineage>
        <taxon>Eukaryota</taxon>
        <taxon>Metazoa</taxon>
        <taxon>Ecdysozoa</taxon>
        <taxon>Arthropoda</taxon>
        <taxon>Hexapoda</taxon>
        <taxon>Insecta</taxon>
        <taxon>Pterygota</taxon>
        <taxon>Neoptera</taxon>
        <taxon>Polyneoptera</taxon>
        <taxon>Dictyoptera</taxon>
        <taxon>Blattodea</taxon>
        <taxon>Blattoidea</taxon>
        <taxon>Termitoidae</taxon>
        <taxon>Rhinotermitidae</taxon>
        <taxon>Coptotermes</taxon>
    </lineage>
</organism>
<dbReference type="InterPro" id="IPR017892">
    <property type="entry name" value="Pkinase_C"/>
</dbReference>
<evidence type="ECO:0000259" key="20">
    <source>
        <dbReference type="PROSITE" id="PS51285"/>
    </source>
</evidence>
<dbReference type="InterPro" id="IPR057529">
    <property type="entry name" value="MRCK/ROCK_PH"/>
</dbReference>
<evidence type="ECO:0000256" key="15">
    <source>
        <dbReference type="SAM" id="MobiDB-lite"/>
    </source>
</evidence>
<dbReference type="SUPFAM" id="SSF56112">
    <property type="entry name" value="Protein kinase-like (PK-like)"/>
    <property type="match status" value="1"/>
</dbReference>
<dbReference type="InterPro" id="IPR011009">
    <property type="entry name" value="Kinase-like_dom_sf"/>
</dbReference>
<dbReference type="PROSITE" id="PS50003">
    <property type="entry name" value="PH_DOMAIN"/>
    <property type="match status" value="1"/>
</dbReference>
<sequence length="1838" mass="209378">VAFYEEERDIMAHASSPWLTTLQYAFQDMHNLYLVMEFHPGGDLLALLDRFDGCLEENMARFYLAELVLSIHSLHLMGYVHRDIKPDNILIDRCGHIKLADFGSAAKLTAAGVVMSQMPVGTPDYIAPEVLESMEASFGNTKKNNQSAYGVECDYWSLGVVAYEMVFGQTPFSGDQLTGTYYNIMNYKSTLQFPENCGVSQSYCDMVRGLLDDATSRLGHEQLLKHPFFSSVDWNTLREGIPPFVPVVKGIDDTSNFVEFEHEPPALSIENFKTKREFSGNNLPFVGFTYVHDVDVLSKHEDTIYISPKRNNDLEESLARYKGDAGNLQRRICELELGDERRKREVGVLEKKLEHKCQQLETLQAAKEKLECESERLKNEQVSMLRTLEQEQKDRRTTEMAVLAQIRLSKATWKKEHKQEITELEKRIEDQEQRIVELCTINNTLSSKVDRQTEELKSSYSEIEMLQKLVQENQDKMAQAREKNRRSVVVVETKLESIAADSQNQLAALQSQLADEIRLRSELQEKLHAFEGNMAQKEAEILAIQKQESLHVVEMRLELESCQQQNAELQRQMDFLKEEADSAFKAFESSNKAVICELEEKLRREKQDCHELRKQLMKVEEEDSRKLETLEGLLKRLEQGLVHLEEENLKLKSLNKSTEDVSNRSSLVEELEKQKVILLAQVEKLELQVQKLNEMSLLDKQAARTSQHQLWKKEKELSDAKIDVRIAQREAKTAEDQLRGIQEEKQKWGEKLQAEIKVHSEQLQGERDKVDQLNQQVMSLSAELQDMKQKEQAARKQFDLERALLMQKTMDLESSKSSTQKLQHELDMAYKQVKVLEQQVTDLQMEAKCLSETISHLHEDKMKLEAELEDQRRRNNSLELASDLFLSFFVVLFQNNNCLKELCTMHDDELEDAEKLIKSQEEKEAVFKQEKKSLQAEIESLQQKFQKACQDINEEKSLRIRAESRIQGLETELQAHTDDVAVLQSQLDDYRNLGDERTKQVTELEDRYCAAELEMRNVQRQLQASQDECTALKEELTQYLTQINSVKESNFKLNRDLEDSSDQIQQLKIKYTDLEATLTELQAFYKQRETKSEATIQQQTKLIDYLQKRIEDANKKKKTLTDKLFGNRQKEHISLLAAAHSRKTRNIASSDYQETSNNKPSVEPMTLWPTHSRADADSGRTSPVSAMSPINSLSKKALTHLVQSPGSQTPGCFVRQPSLQRMHHNIPHRFDQKLCVRAIKCAACLDSIHFGHYAFVCQECDITAHPKCSLVLPSTCGIPSGFARHFSQSWKVSQVDSDLPVRSQSVESRAQPCKLEGYVKIPKRGRSCWERKYLRLEGNELQMFDHEPTSEMMTPSQKFLVCRSEGTTSILSSVPYSDVMNTAKSDLPFIFKVEVIPRTTCWPGSSLLIMALSFSEKQSWVSALEAVVQGHNNNIMEIDHGKPVRYQGKSLFRLDRPGGLDLNCCLQLSPEILLLGAEEGLFSYRLKETNAKPVKIEGLTHVHQMSMLPLLNCLIILAGEDRTLMQCDLRLVRISAEAAECVKPSISAHPVLPASGPDSLGCCLVFGAATTKDGEGHPRTVLCAATEKCILLLRWNVSRNAFQLTKTLDTKESCKFLDPSDKSLAHVVFGAQQLHIYPVAILDVTRSRTEDTEYLLCFNVFGVFVDKYGQRTRPDDIKWSHLPLGFAYRKPYLFILHFSSVEVMKLSDSSFTHSQDDSSTTVNHPGQTYIELNNPRFLGPVEALGPAMYVGHCTQTGIEISVVEGALACKEDNSFSEGSSDVAPERDGADLNSYTGSEFSFTSSLTRSLENITDSIPSGDCEFIDLNNQHRKVHFADV</sequence>
<feature type="domain" description="Phorbol-ester/DAG-type" evidence="18">
    <location>
        <begin position="1227"/>
        <end position="1276"/>
    </location>
</feature>
<dbReference type="GO" id="GO:0005524">
    <property type="term" value="F:ATP binding"/>
    <property type="evidence" value="ECO:0007669"/>
    <property type="project" value="UniProtKB-KW"/>
</dbReference>
<dbReference type="PANTHER" id="PTHR22988">
    <property type="entry name" value="MYOTONIC DYSTROPHY S/T KINASE-RELATED"/>
    <property type="match status" value="1"/>
</dbReference>
<dbReference type="GO" id="GO:0008270">
    <property type="term" value="F:zinc ion binding"/>
    <property type="evidence" value="ECO:0007669"/>
    <property type="project" value="UniProtKB-KW"/>
</dbReference>
<dbReference type="OrthoDB" id="5919042at2759"/>
<dbReference type="Proteomes" id="UP000502823">
    <property type="component" value="Unassembled WGS sequence"/>
</dbReference>
<accession>A0A6L2PZ38</accession>
<dbReference type="PROSITE" id="PS00479">
    <property type="entry name" value="ZF_DAG_PE_1"/>
    <property type="match status" value="1"/>
</dbReference>
<keyword evidence="2" id="KW-0723">Serine/threonine-protein kinase</keyword>
<dbReference type="Pfam" id="PF00433">
    <property type="entry name" value="Pkinase_C"/>
    <property type="match status" value="1"/>
</dbReference>
<evidence type="ECO:0000256" key="10">
    <source>
        <dbReference type="ARBA" id="ARBA00022840"/>
    </source>
</evidence>
<feature type="domain" description="PH" evidence="16">
    <location>
        <begin position="1312"/>
        <end position="1429"/>
    </location>
</feature>
<name>A0A6L2PZ38_COPFO</name>
<dbReference type="InterPro" id="IPR000719">
    <property type="entry name" value="Prot_kinase_dom"/>
</dbReference>
<dbReference type="FunCoup" id="A0A6L2PZ38">
    <property type="interactions" value="70"/>
</dbReference>
<dbReference type="SUPFAM" id="SSF50729">
    <property type="entry name" value="PH domain-like"/>
    <property type="match status" value="1"/>
</dbReference>
<dbReference type="Gene3D" id="3.30.60.20">
    <property type="match status" value="1"/>
</dbReference>
<evidence type="ECO:0000313" key="22">
    <source>
        <dbReference type="Proteomes" id="UP000502823"/>
    </source>
</evidence>
<evidence type="ECO:0000256" key="7">
    <source>
        <dbReference type="ARBA" id="ARBA00022771"/>
    </source>
</evidence>
<dbReference type="SMART" id="SM00233">
    <property type="entry name" value="PH"/>
    <property type="match status" value="1"/>
</dbReference>
<dbReference type="PROSITE" id="PS50219">
    <property type="entry name" value="CNH"/>
    <property type="match status" value="1"/>
</dbReference>
<evidence type="ECO:0000259" key="18">
    <source>
        <dbReference type="PROSITE" id="PS50081"/>
    </source>
</evidence>
<dbReference type="GO" id="GO:0004674">
    <property type="term" value="F:protein serine/threonine kinase activity"/>
    <property type="evidence" value="ECO:0007669"/>
    <property type="project" value="UniProtKB-KW"/>
</dbReference>
<dbReference type="PROSITE" id="PS00108">
    <property type="entry name" value="PROTEIN_KINASE_ST"/>
    <property type="match status" value="1"/>
</dbReference>
<feature type="domain" description="CNH" evidence="19">
    <location>
        <begin position="1459"/>
        <end position="1737"/>
    </location>
</feature>
<feature type="domain" description="AGC-kinase C-terminal" evidence="20">
    <location>
        <begin position="230"/>
        <end position="300"/>
    </location>
</feature>
<dbReference type="InterPro" id="IPR008271">
    <property type="entry name" value="Ser/Thr_kinase_AS"/>
</dbReference>
<dbReference type="PROSITE" id="PS50011">
    <property type="entry name" value="PROTEIN_KINASE_DOM"/>
    <property type="match status" value="1"/>
</dbReference>
<dbReference type="FunFam" id="2.30.29.30:FF:000081">
    <property type="entry name" value="Citron rho-interacting serine/threonine kinase"/>
    <property type="match status" value="1"/>
</dbReference>
<dbReference type="Pfam" id="PF00780">
    <property type="entry name" value="CNH"/>
    <property type="match status" value="1"/>
</dbReference>
<keyword evidence="22" id="KW-1185">Reference proteome</keyword>
<comment type="caution">
    <text evidence="21">The sequence shown here is derived from an EMBL/GenBank/DDBJ whole genome shotgun (WGS) entry which is preliminary data.</text>
</comment>
<dbReference type="InterPro" id="IPR002219">
    <property type="entry name" value="PKC_DAG/PE"/>
</dbReference>
<evidence type="ECO:0000256" key="4">
    <source>
        <dbReference type="ARBA" id="ARBA00022679"/>
    </source>
</evidence>
<dbReference type="SUPFAM" id="SSF57997">
    <property type="entry name" value="Tropomyosin"/>
    <property type="match status" value="1"/>
</dbReference>
<dbReference type="InterPro" id="IPR001180">
    <property type="entry name" value="CNH_dom"/>
</dbReference>
<evidence type="ECO:0000256" key="12">
    <source>
        <dbReference type="ARBA" id="ARBA00047899"/>
    </source>
</evidence>
<keyword evidence="7" id="KW-0863">Zinc-finger</keyword>
<dbReference type="Gene3D" id="3.30.200.20">
    <property type="entry name" value="Phosphorylase Kinase, domain 1"/>
    <property type="match status" value="2"/>
</dbReference>
<evidence type="ECO:0000256" key="5">
    <source>
        <dbReference type="ARBA" id="ARBA00022723"/>
    </source>
</evidence>
<evidence type="ECO:0000256" key="8">
    <source>
        <dbReference type="ARBA" id="ARBA00022777"/>
    </source>
</evidence>
<dbReference type="PANTHER" id="PTHR22988:SF71">
    <property type="entry name" value="CITRON RHO-INTERACTING KINASE"/>
    <property type="match status" value="1"/>
</dbReference>
<evidence type="ECO:0000259" key="17">
    <source>
        <dbReference type="PROSITE" id="PS50011"/>
    </source>
</evidence>
<evidence type="ECO:0000256" key="1">
    <source>
        <dbReference type="ARBA" id="ARBA00012513"/>
    </source>
</evidence>
<dbReference type="InterPro" id="IPR046349">
    <property type="entry name" value="C1-like_sf"/>
</dbReference>
<comment type="catalytic activity">
    <reaction evidence="13">
        <text>L-seryl-[protein] + ATP = O-phospho-L-seryl-[protein] + ADP + H(+)</text>
        <dbReference type="Rhea" id="RHEA:17989"/>
        <dbReference type="Rhea" id="RHEA-COMP:9863"/>
        <dbReference type="Rhea" id="RHEA-COMP:11604"/>
        <dbReference type="ChEBI" id="CHEBI:15378"/>
        <dbReference type="ChEBI" id="CHEBI:29999"/>
        <dbReference type="ChEBI" id="CHEBI:30616"/>
        <dbReference type="ChEBI" id="CHEBI:83421"/>
        <dbReference type="ChEBI" id="CHEBI:456216"/>
        <dbReference type="EC" id="2.7.11.1"/>
    </reaction>
</comment>
<evidence type="ECO:0000256" key="14">
    <source>
        <dbReference type="SAM" id="Coils"/>
    </source>
</evidence>